<dbReference type="GO" id="GO:0003676">
    <property type="term" value="F:nucleic acid binding"/>
    <property type="evidence" value="ECO:0007669"/>
    <property type="project" value="InterPro"/>
</dbReference>
<dbReference type="Gene3D" id="3.40.1350.10">
    <property type="match status" value="1"/>
</dbReference>
<accession>A0A7C1CWT1</accession>
<dbReference type="InterPro" id="IPR011856">
    <property type="entry name" value="tRNA_endonuc-like_dom_sf"/>
</dbReference>
<name>A0A7C1CWT1_9BACT</name>
<dbReference type="Gene3D" id="3.40.50.10770">
    <property type="entry name" value="Hypothetical protein VC1899 like domain (Restriction endonuclease-like)"/>
    <property type="match status" value="1"/>
</dbReference>
<organism evidence="1">
    <name type="scientific">Mesotoga infera</name>
    <dbReference type="NCBI Taxonomy" id="1236046"/>
    <lineage>
        <taxon>Bacteria</taxon>
        <taxon>Thermotogati</taxon>
        <taxon>Thermotogota</taxon>
        <taxon>Thermotogae</taxon>
        <taxon>Kosmotogales</taxon>
        <taxon>Kosmotogaceae</taxon>
        <taxon>Mesotoga</taxon>
    </lineage>
</organism>
<reference evidence="1" key="1">
    <citation type="journal article" date="2020" name="mSystems">
        <title>Genome- and Community-Level Interaction Insights into Carbon Utilization and Element Cycling Functions of Hydrothermarchaeota in Hydrothermal Sediment.</title>
        <authorList>
            <person name="Zhou Z."/>
            <person name="Liu Y."/>
            <person name="Xu W."/>
            <person name="Pan J."/>
            <person name="Luo Z.H."/>
            <person name="Li M."/>
        </authorList>
    </citation>
    <scope>NUCLEOTIDE SEQUENCE [LARGE SCALE GENOMIC DNA]</scope>
    <source>
        <strain evidence="1">SpSt-1179</strain>
    </source>
</reference>
<sequence>MDLVLTVGTNPLPSFVVSEYFCQMDNLAIDRVYLIHSDEENMSSHSSTRKQAEAVRNLLEKRLGRRICCLVPLKSISGSEIRDSLEYYFRTEDIHGAVHLNYTGGTKAMAVQVSSFIKGIFKTDVTASYLDARECRVKYDDKAIASQEDVRSKVYLSICDLLELHGYSKIDQPEMGNFPNVMRAIKELIERGQIEQLINLGNKFVPTLYQEEGKSRPIEKPGRFRKRLEELGQDKVGQMFSSLSQESIDVLNSFPKEKCLLERGTQLWVPSEETTNDQYKIRTSHTVEFLKGKWLEELVAERIIEYAENNHLQYGFNLKAKRENLPDFELDAFLIKGYQLLAISVTTSPARHLCKSKGFEVIHRSRQIGGDESRSMLVTLMDRNSAHILQDELRVESGSSSDSFVVLDRSNYKEIGNYIDRLFR</sequence>
<dbReference type="Proteomes" id="UP000886198">
    <property type="component" value="Unassembled WGS sequence"/>
</dbReference>
<comment type="caution">
    <text evidence="1">The sequence shown here is derived from an EMBL/GenBank/DDBJ whole genome shotgun (WGS) entry which is preliminary data.</text>
</comment>
<dbReference type="SUPFAM" id="SSF52980">
    <property type="entry name" value="Restriction endonuclease-like"/>
    <property type="match status" value="1"/>
</dbReference>
<dbReference type="AlphaFoldDB" id="A0A7C1CWT1"/>
<gene>
    <name evidence="1" type="ORF">ENN47_11595</name>
</gene>
<dbReference type="EMBL" id="DSBT01000352">
    <property type="protein sequence ID" value="HDP78795.1"/>
    <property type="molecule type" value="Genomic_DNA"/>
</dbReference>
<dbReference type="InterPro" id="IPR011335">
    <property type="entry name" value="Restrct_endonuc-II-like"/>
</dbReference>
<protein>
    <submittedName>
        <fullName evidence="1">Uncharacterized protein</fullName>
    </submittedName>
</protein>
<proteinExistence type="predicted"/>
<evidence type="ECO:0000313" key="1">
    <source>
        <dbReference type="EMBL" id="HDP78795.1"/>
    </source>
</evidence>